<comment type="caution">
    <text evidence="1">The sequence shown here is derived from an EMBL/GenBank/DDBJ whole genome shotgun (WGS) entry which is preliminary data.</text>
</comment>
<evidence type="ECO:0000313" key="2">
    <source>
        <dbReference type="Proteomes" id="UP000564885"/>
    </source>
</evidence>
<name>A0A849IAT7_9HYPH</name>
<dbReference type="EMBL" id="JABEPP010000007">
    <property type="protein sequence ID" value="NNM75014.1"/>
    <property type="molecule type" value="Genomic_DNA"/>
</dbReference>
<accession>A0A849IAT7</accession>
<protein>
    <submittedName>
        <fullName evidence="1">Uncharacterized protein</fullName>
    </submittedName>
</protein>
<proteinExistence type="predicted"/>
<sequence length="200" mass="22875">MAAIRVSASDIDSFRYFLADEDGDLAGLLARLRREEPPSEAMLAGSALHAALETCRDGSLDEIVSDGFRFTFAFDEELDIPPTREMKATREYEIGEHTVTLVGKVDAVLGRRIDDHKFTSRYDAERFLGSYQWRAYLDIFGADLFRWNVFEGREVGERHYTITSLHKLTMHRYPGMGDDIRRELSAFVDFLAVHMPEKLS</sequence>
<dbReference type="Proteomes" id="UP000564885">
    <property type="component" value="Unassembled WGS sequence"/>
</dbReference>
<organism evidence="1 2">
    <name type="scientific">Enterovirga aerilata</name>
    <dbReference type="NCBI Taxonomy" id="2730920"/>
    <lineage>
        <taxon>Bacteria</taxon>
        <taxon>Pseudomonadati</taxon>
        <taxon>Pseudomonadota</taxon>
        <taxon>Alphaproteobacteria</taxon>
        <taxon>Hyphomicrobiales</taxon>
        <taxon>Methylobacteriaceae</taxon>
        <taxon>Enterovirga</taxon>
    </lineage>
</organism>
<reference evidence="1 2" key="1">
    <citation type="submission" date="2020-04" db="EMBL/GenBank/DDBJ databases">
        <title>Enterovirga sp. isolate from soil.</title>
        <authorList>
            <person name="Chea S."/>
            <person name="Kim D.-U."/>
        </authorList>
    </citation>
    <scope>NUCLEOTIDE SEQUENCE [LARGE SCALE GENOMIC DNA]</scope>
    <source>
        <strain evidence="1 2">DB1703</strain>
    </source>
</reference>
<dbReference type="AlphaFoldDB" id="A0A849IAT7"/>
<gene>
    <name evidence="1" type="ORF">HJG44_21870</name>
</gene>
<keyword evidence="2" id="KW-1185">Reference proteome</keyword>
<dbReference type="RefSeq" id="WP_171220518.1">
    <property type="nucleotide sequence ID" value="NZ_JABEPP010000007.1"/>
</dbReference>
<evidence type="ECO:0000313" key="1">
    <source>
        <dbReference type="EMBL" id="NNM75014.1"/>
    </source>
</evidence>